<dbReference type="OrthoDB" id="4957896at2759"/>
<sequence length="90" mass="9463">MTPSSSRQAFSDTTQDQTSMSTALEQDFTVEGKKGHLQCPFSKPASCIGTNDGQSHSRHSLDTTPHQSADPICAAMFEEAASQAAANGMG</sequence>
<feature type="compositionally biased region" description="Polar residues" evidence="1">
    <location>
        <begin position="1"/>
        <end position="10"/>
    </location>
</feature>
<protein>
    <submittedName>
        <fullName evidence="2">Uncharacterized protein</fullName>
    </submittedName>
</protein>
<evidence type="ECO:0000256" key="1">
    <source>
        <dbReference type="SAM" id="MobiDB-lite"/>
    </source>
</evidence>
<keyword evidence="3" id="KW-1185">Reference proteome</keyword>
<proteinExistence type="predicted"/>
<organism evidence="2 3">
    <name type="scientific">Claviceps africana</name>
    <dbReference type="NCBI Taxonomy" id="83212"/>
    <lineage>
        <taxon>Eukaryota</taxon>
        <taxon>Fungi</taxon>
        <taxon>Dikarya</taxon>
        <taxon>Ascomycota</taxon>
        <taxon>Pezizomycotina</taxon>
        <taxon>Sordariomycetes</taxon>
        <taxon>Hypocreomycetidae</taxon>
        <taxon>Hypocreales</taxon>
        <taxon>Clavicipitaceae</taxon>
        <taxon>Claviceps</taxon>
    </lineage>
</organism>
<dbReference type="Proteomes" id="UP000811619">
    <property type="component" value="Unassembled WGS sequence"/>
</dbReference>
<dbReference type="AlphaFoldDB" id="A0A8K0J4A5"/>
<reference evidence="2" key="1">
    <citation type="journal article" date="2020" name="bioRxiv">
        <title>Whole genome comparisons of ergot fungi reveals the divergence and evolution of species within the genus Claviceps are the result of varying mechanisms driving genome evolution and host range expansion.</title>
        <authorList>
            <person name="Wyka S.A."/>
            <person name="Mondo S.J."/>
            <person name="Liu M."/>
            <person name="Dettman J."/>
            <person name="Nalam V."/>
            <person name="Broders K.D."/>
        </authorList>
    </citation>
    <scope>NUCLEOTIDE SEQUENCE</scope>
    <source>
        <strain evidence="2">CCC 489</strain>
    </source>
</reference>
<dbReference type="EMBL" id="SRPY01001494">
    <property type="protein sequence ID" value="KAG5912962.1"/>
    <property type="molecule type" value="Genomic_DNA"/>
</dbReference>
<feature type="compositionally biased region" description="Low complexity" evidence="1">
    <location>
        <begin position="11"/>
        <end position="22"/>
    </location>
</feature>
<name>A0A8K0J4A5_9HYPO</name>
<feature type="non-terminal residue" evidence="2">
    <location>
        <position position="90"/>
    </location>
</feature>
<comment type="caution">
    <text evidence="2">The sequence shown here is derived from an EMBL/GenBank/DDBJ whole genome shotgun (WGS) entry which is preliminary data.</text>
</comment>
<accession>A0A8K0J4A5</accession>
<feature type="region of interest" description="Disordered" evidence="1">
    <location>
        <begin position="1"/>
        <end position="35"/>
    </location>
</feature>
<evidence type="ECO:0000313" key="2">
    <source>
        <dbReference type="EMBL" id="KAG5912962.1"/>
    </source>
</evidence>
<gene>
    <name evidence="2" type="ORF">E4U42_001615</name>
</gene>
<evidence type="ECO:0000313" key="3">
    <source>
        <dbReference type="Proteomes" id="UP000811619"/>
    </source>
</evidence>